<dbReference type="Pfam" id="PF20431">
    <property type="entry name" value="E_motif"/>
    <property type="match status" value="1"/>
</dbReference>
<dbReference type="GO" id="GO:0003723">
    <property type="term" value="F:RNA binding"/>
    <property type="evidence" value="ECO:0007669"/>
    <property type="project" value="InterPro"/>
</dbReference>
<feature type="repeat" description="PPR" evidence="3">
    <location>
        <begin position="478"/>
        <end position="508"/>
    </location>
</feature>
<dbReference type="InterPro" id="IPR046848">
    <property type="entry name" value="E_motif"/>
</dbReference>
<name>A0AAW1GKN3_SAPOF</name>
<keyword evidence="2" id="KW-0677">Repeat</keyword>
<dbReference type="PANTHER" id="PTHR47926">
    <property type="entry name" value="PENTATRICOPEPTIDE REPEAT-CONTAINING PROTEIN"/>
    <property type="match status" value="1"/>
</dbReference>
<feature type="domain" description="DYW" evidence="4">
    <location>
        <begin position="824"/>
        <end position="916"/>
    </location>
</feature>
<dbReference type="GO" id="GO:0008270">
    <property type="term" value="F:zinc ion binding"/>
    <property type="evidence" value="ECO:0007669"/>
    <property type="project" value="InterPro"/>
</dbReference>
<dbReference type="Gene3D" id="1.25.40.10">
    <property type="entry name" value="Tetratricopeptide repeat domain"/>
    <property type="match status" value="7"/>
</dbReference>
<dbReference type="NCBIfam" id="TIGR00756">
    <property type="entry name" value="PPR"/>
    <property type="match status" value="9"/>
</dbReference>
<accession>A0AAW1GKN3</accession>
<protein>
    <recommendedName>
        <fullName evidence="4">DYW domain-containing protein</fullName>
    </recommendedName>
</protein>
<sequence length="916" mass="103480">MNLRHYILFRSFANHYSQFIQNVPFNSYMCIYNRRIKGLSKFGLVDNAQKVFGEMCQRDFVTWDTLVSGYSQKTRIIDDPNNFGSFSDGNVRTWTAMLSEYAKAGRIEDARRLFDSMPEKNVVSWNAMITGYVKSGELVSARRLFDAMPERNISSWNAMITGYCHRCIMREARELFEKMPERNAVSWMVMMSGYNGIDLYLEVWNVFVRMYRSGVMPDQPMFVAALSALKGLTDLELVDSLRSIVLKSGYEEDMIVGTAVLNAYAKSERLDLASDFFNGMPFKNEYSCTLMIAAFSQCGRLDDAVRIYGRISEQTVDTQTAMMTAYAQNGRIHDAEHLFKLIKHPNIVTWNAMITGYAQSGMLDDAKDAFLRMGTRNSTSWAAMISGLAQNGRYNEALQMFTEFHRVGNFPTYSCVSSSLFACANLGAIDMGKQIHALAIKRRCQHDSYVGSALISMYSKCKNIEDVSQVFSTVEINDTASWNSLLSGLSHNNQLEKARDAFEKMPDRDVVSWTAIISAYVQAGHVDIALHIFRDMLVRDVKPNELTLTSVLSACGSVGAAKLGEQIHSIIHKLGSNLNLFINNALITMYFKFGTDCGISVFEEMAERDVITWNAVLAGCAHNGLGKEAIEVFKRMDVSGIPPDEMSFLGILCACSRAGLVEEGRAYLKSMCEDYGIKPLVYHYTCVVDLLGRAGKLNEAEALVESMPLEPDGVIWEALLAACRIHRNIKVAERIAQRLQQMNAHNSGTYVLLSNLYASHGKWDKVEETREIMKSHGISKEPATSWMYVRNTLYTFLTGDKAHDQIEDIIELLKTYYKSLKMTGYVPNTDFVHHDVEEEQKENQLLLHSEKLALAFGILNTPNGAPILIMKNLRICGDCHSFVKFVSKVTVRKIVIRDRKRFHHFKDGQCTCGDYW</sequence>
<proteinExistence type="inferred from homology"/>
<dbReference type="Pfam" id="PF13041">
    <property type="entry name" value="PPR_2"/>
    <property type="match status" value="3"/>
</dbReference>
<feature type="repeat" description="PPR" evidence="3">
    <location>
        <begin position="746"/>
        <end position="780"/>
    </location>
</feature>
<feature type="repeat" description="PPR" evidence="3">
    <location>
        <begin position="90"/>
        <end position="124"/>
    </location>
</feature>
<keyword evidence="6" id="KW-1185">Reference proteome</keyword>
<dbReference type="PROSITE" id="PS51375">
    <property type="entry name" value="PPR"/>
    <property type="match status" value="9"/>
</dbReference>
<dbReference type="FunFam" id="1.25.40.10:FF:002130">
    <property type="entry name" value="Pentatricopeptide repeat-containing protein mitochondrial"/>
    <property type="match status" value="1"/>
</dbReference>
<comment type="caution">
    <text evidence="5">The sequence shown here is derived from an EMBL/GenBank/DDBJ whole genome shotgun (WGS) entry which is preliminary data.</text>
</comment>
<dbReference type="SUPFAM" id="SSF48452">
    <property type="entry name" value="TPR-like"/>
    <property type="match status" value="1"/>
</dbReference>
<dbReference type="AlphaFoldDB" id="A0AAW1GKN3"/>
<dbReference type="InterPro" id="IPR046960">
    <property type="entry name" value="PPR_At4g14850-like_plant"/>
</dbReference>
<dbReference type="Proteomes" id="UP001443914">
    <property type="component" value="Unassembled WGS sequence"/>
</dbReference>
<dbReference type="InterPro" id="IPR002885">
    <property type="entry name" value="PPR_rpt"/>
</dbReference>
<feature type="repeat" description="PPR" evidence="3">
    <location>
        <begin position="377"/>
        <end position="411"/>
    </location>
</feature>
<evidence type="ECO:0000256" key="1">
    <source>
        <dbReference type="ARBA" id="ARBA00006643"/>
    </source>
</evidence>
<dbReference type="InterPro" id="IPR011990">
    <property type="entry name" value="TPR-like_helical_dom_sf"/>
</dbReference>
<dbReference type="FunFam" id="1.25.40.10:FF:000125">
    <property type="entry name" value="Pentatricopeptide repeat-containing protein"/>
    <property type="match status" value="1"/>
</dbReference>
<evidence type="ECO:0000313" key="6">
    <source>
        <dbReference type="Proteomes" id="UP001443914"/>
    </source>
</evidence>
<dbReference type="Pfam" id="PF14432">
    <property type="entry name" value="DYW_deaminase"/>
    <property type="match status" value="1"/>
</dbReference>
<dbReference type="EMBL" id="JBDFQZ010000014">
    <property type="protein sequence ID" value="KAK9665252.1"/>
    <property type="molecule type" value="Genomic_DNA"/>
</dbReference>
<feature type="repeat" description="PPR" evidence="3">
    <location>
        <begin position="284"/>
        <end position="318"/>
    </location>
</feature>
<dbReference type="FunFam" id="1.25.40.10:FF:000090">
    <property type="entry name" value="Pentatricopeptide repeat-containing protein, chloroplastic"/>
    <property type="match status" value="1"/>
</dbReference>
<dbReference type="PANTHER" id="PTHR47926:SF533">
    <property type="entry name" value="DYW DOMAIN-CONTAINING PROTEIN"/>
    <property type="match status" value="1"/>
</dbReference>
<dbReference type="InterPro" id="IPR032867">
    <property type="entry name" value="DYW_dom"/>
</dbReference>
<feature type="repeat" description="PPR" evidence="3">
    <location>
        <begin position="609"/>
        <end position="643"/>
    </location>
</feature>
<dbReference type="FunFam" id="1.25.40.10:FF:000348">
    <property type="entry name" value="Pentatricopeptide repeat-containing protein chloroplastic"/>
    <property type="match status" value="1"/>
</dbReference>
<dbReference type="Pfam" id="PF01535">
    <property type="entry name" value="PPR"/>
    <property type="match status" value="9"/>
</dbReference>
<comment type="similarity">
    <text evidence="1">Belongs to the PPR family. PCMP-H subfamily.</text>
</comment>
<evidence type="ECO:0000259" key="4">
    <source>
        <dbReference type="Pfam" id="PF14432"/>
    </source>
</evidence>
<evidence type="ECO:0000256" key="2">
    <source>
        <dbReference type="ARBA" id="ARBA00022737"/>
    </source>
</evidence>
<dbReference type="GO" id="GO:0048731">
    <property type="term" value="P:system development"/>
    <property type="evidence" value="ECO:0007669"/>
    <property type="project" value="UniProtKB-ARBA"/>
</dbReference>
<organism evidence="5 6">
    <name type="scientific">Saponaria officinalis</name>
    <name type="common">Common soapwort</name>
    <name type="synonym">Lychnis saponaria</name>
    <dbReference type="NCBI Taxonomy" id="3572"/>
    <lineage>
        <taxon>Eukaryota</taxon>
        <taxon>Viridiplantae</taxon>
        <taxon>Streptophyta</taxon>
        <taxon>Embryophyta</taxon>
        <taxon>Tracheophyta</taxon>
        <taxon>Spermatophyta</taxon>
        <taxon>Magnoliopsida</taxon>
        <taxon>eudicotyledons</taxon>
        <taxon>Gunneridae</taxon>
        <taxon>Pentapetalae</taxon>
        <taxon>Caryophyllales</taxon>
        <taxon>Caryophyllaceae</taxon>
        <taxon>Caryophylleae</taxon>
        <taxon>Saponaria</taxon>
    </lineage>
</organism>
<evidence type="ECO:0000313" key="5">
    <source>
        <dbReference type="EMBL" id="KAK9665252.1"/>
    </source>
</evidence>
<reference evidence="5" key="1">
    <citation type="submission" date="2024-03" db="EMBL/GenBank/DDBJ databases">
        <title>WGS assembly of Saponaria officinalis var. Norfolk2.</title>
        <authorList>
            <person name="Jenkins J."/>
            <person name="Shu S."/>
            <person name="Grimwood J."/>
            <person name="Barry K."/>
            <person name="Goodstein D."/>
            <person name="Schmutz J."/>
            <person name="Leebens-Mack J."/>
            <person name="Osbourn A."/>
        </authorList>
    </citation>
    <scope>NUCLEOTIDE SEQUENCE [LARGE SCALE GENOMIC DNA]</scope>
    <source>
        <strain evidence="5">JIC</strain>
    </source>
</reference>
<feature type="repeat" description="PPR" evidence="3">
    <location>
        <begin position="152"/>
        <end position="186"/>
    </location>
</feature>
<feature type="repeat" description="PPR" evidence="3">
    <location>
        <begin position="346"/>
        <end position="376"/>
    </location>
</feature>
<evidence type="ECO:0000256" key="3">
    <source>
        <dbReference type="PROSITE-ProRule" id="PRU00708"/>
    </source>
</evidence>
<dbReference type="GO" id="GO:0009451">
    <property type="term" value="P:RNA modification"/>
    <property type="evidence" value="ECO:0007669"/>
    <property type="project" value="InterPro"/>
</dbReference>
<feature type="repeat" description="PPR" evidence="3">
    <location>
        <begin position="509"/>
        <end position="543"/>
    </location>
</feature>
<gene>
    <name evidence="5" type="ORF">RND81_14G100300</name>
</gene>